<keyword evidence="4" id="KW-1185">Reference proteome</keyword>
<name>A0A2K1IUS3_PHYPA</name>
<dbReference type="EnsemblPlants" id="Pp3c20_9719V3.1">
    <property type="protein sequence ID" value="Pp3c20_9719V3.1"/>
    <property type="gene ID" value="Pp3c20_9719"/>
</dbReference>
<dbReference type="Gramene" id="Pp3c20_9720V3.1">
    <property type="protein sequence ID" value="Pp3c20_9720V3.1"/>
    <property type="gene ID" value="Pp3c20_9720"/>
</dbReference>
<evidence type="ECO:0000313" key="2">
    <source>
        <dbReference type="EMBL" id="PNR33020.1"/>
    </source>
</evidence>
<reference evidence="2 4" key="1">
    <citation type="journal article" date="2008" name="Science">
        <title>The Physcomitrella genome reveals evolutionary insights into the conquest of land by plants.</title>
        <authorList>
            <person name="Rensing S."/>
            <person name="Lang D."/>
            <person name="Zimmer A."/>
            <person name="Terry A."/>
            <person name="Salamov A."/>
            <person name="Shapiro H."/>
            <person name="Nishiyama T."/>
            <person name="Perroud P.-F."/>
            <person name="Lindquist E."/>
            <person name="Kamisugi Y."/>
            <person name="Tanahashi T."/>
            <person name="Sakakibara K."/>
            <person name="Fujita T."/>
            <person name="Oishi K."/>
            <person name="Shin-I T."/>
            <person name="Kuroki Y."/>
            <person name="Toyoda A."/>
            <person name="Suzuki Y."/>
            <person name="Hashimoto A."/>
            <person name="Yamaguchi K."/>
            <person name="Sugano A."/>
            <person name="Kohara Y."/>
            <person name="Fujiyama A."/>
            <person name="Anterola A."/>
            <person name="Aoki S."/>
            <person name="Ashton N."/>
            <person name="Barbazuk W.B."/>
            <person name="Barker E."/>
            <person name="Bennetzen J."/>
            <person name="Bezanilla M."/>
            <person name="Blankenship R."/>
            <person name="Cho S.H."/>
            <person name="Dutcher S."/>
            <person name="Estelle M."/>
            <person name="Fawcett J.A."/>
            <person name="Gundlach H."/>
            <person name="Hanada K."/>
            <person name="Heyl A."/>
            <person name="Hicks K.A."/>
            <person name="Hugh J."/>
            <person name="Lohr M."/>
            <person name="Mayer K."/>
            <person name="Melkozernov A."/>
            <person name="Murata T."/>
            <person name="Nelson D."/>
            <person name="Pils B."/>
            <person name="Prigge M."/>
            <person name="Reiss B."/>
            <person name="Renner T."/>
            <person name="Rombauts S."/>
            <person name="Rushton P."/>
            <person name="Sanderfoot A."/>
            <person name="Schween G."/>
            <person name="Shiu S.-H."/>
            <person name="Stueber K."/>
            <person name="Theodoulou F.L."/>
            <person name="Tu H."/>
            <person name="Van de Peer Y."/>
            <person name="Verrier P.J."/>
            <person name="Waters E."/>
            <person name="Wood A."/>
            <person name="Yang L."/>
            <person name="Cove D."/>
            <person name="Cuming A."/>
            <person name="Hasebe M."/>
            <person name="Lucas S."/>
            <person name="Mishler D.B."/>
            <person name="Reski R."/>
            <person name="Grigoriev I."/>
            <person name="Quatrano R.S."/>
            <person name="Boore J.L."/>
        </authorList>
    </citation>
    <scope>NUCLEOTIDE SEQUENCE [LARGE SCALE GENOMIC DNA]</scope>
    <source>
        <strain evidence="3 4">cv. Gransden 2004</strain>
    </source>
</reference>
<dbReference type="InParanoid" id="A0A2K1IUS3"/>
<evidence type="ECO:0000313" key="3">
    <source>
        <dbReference type="EnsemblPlants" id="Pp3c20_9713V3.1"/>
    </source>
</evidence>
<evidence type="ECO:0000313" key="1">
    <source>
        <dbReference type="EMBL" id="PNR33019.1"/>
    </source>
</evidence>
<dbReference type="Proteomes" id="UP000006727">
    <property type="component" value="Chromosome 20"/>
</dbReference>
<dbReference type="AlphaFoldDB" id="A0A2K1IUS3"/>
<dbReference type="Gramene" id="Pp3c20_9713V3.1">
    <property type="protein sequence ID" value="Pp3c20_9713V3.1"/>
    <property type="gene ID" value="Pp3c20_9713"/>
</dbReference>
<sequence>MGTTPKNGHHPRWRSRYISLPRCVQYTLRLTGEHKCALNPHLEENESADRQQIADWRSQELVVGVEVRGLERNKCEACTKVVMGAATFLGHRRTVVKLRNVSKHRWSSGRIVPCHGTDPGSIPGRCRQSNCHASWNSSVG</sequence>
<gene>
    <name evidence="1" type="ORF">PHYPA_024962</name>
    <name evidence="2" type="ORF">PHYPA_024963</name>
</gene>
<dbReference type="EMBL" id="ABEU02000020">
    <property type="protein sequence ID" value="PNR33020.1"/>
    <property type="molecule type" value="Genomic_DNA"/>
</dbReference>
<reference evidence="3" key="3">
    <citation type="submission" date="2020-12" db="UniProtKB">
        <authorList>
            <consortium name="EnsemblPlants"/>
        </authorList>
    </citation>
    <scope>IDENTIFICATION</scope>
</reference>
<dbReference type="EnsemblPlants" id="Pp3c20_9713V3.1">
    <property type="protein sequence ID" value="Pp3c20_9713V3.1"/>
    <property type="gene ID" value="Pp3c20_9713"/>
</dbReference>
<dbReference type="Gramene" id="Pp3c20_9719V3.1">
    <property type="protein sequence ID" value="Pp3c20_9719V3.1"/>
    <property type="gene ID" value="Pp3c20_9719"/>
</dbReference>
<organism evidence="2">
    <name type="scientific">Physcomitrium patens</name>
    <name type="common">Spreading-leaved earth moss</name>
    <name type="synonym">Physcomitrella patens</name>
    <dbReference type="NCBI Taxonomy" id="3218"/>
    <lineage>
        <taxon>Eukaryota</taxon>
        <taxon>Viridiplantae</taxon>
        <taxon>Streptophyta</taxon>
        <taxon>Embryophyta</taxon>
        <taxon>Bryophyta</taxon>
        <taxon>Bryophytina</taxon>
        <taxon>Bryopsida</taxon>
        <taxon>Funariidae</taxon>
        <taxon>Funariales</taxon>
        <taxon>Funariaceae</taxon>
        <taxon>Physcomitrium</taxon>
    </lineage>
</organism>
<protein>
    <submittedName>
        <fullName evidence="2 3">Uncharacterized protein</fullName>
    </submittedName>
</protein>
<proteinExistence type="predicted"/>
<accession>A0A2K1IUS3</accession>
<evidence type="ECO:0000313" key="4">
    <source>
        <dbReference type="Proteomes" id="UP000006727"/>
    </source>
</evidence>
<reference evidence="2 4" key="2">
    <citation type="journal article" date="2018" name="Plant J.">
        <title>The Physcomitrella patens chromosome-scale assembly reveals moss genome structure and evolution.</title>
        <authorList>
            <person name="Lang D."/>
            <person name="Ullrich K.K."/>
            <person name="Murat F."/>
            <person name="Fuchs J."/>
            <person name="Jenkins J."/>
            <person name="Haas F.B."/>
            <person name="Piednoel M."/>
            <person name="Gundlach H."/>
            <person name="Van Bel M."/>
            <person name="Meyberg R."/>
            <person name="Vives C."/>
            <person name="Morata J."/>
            <person name="Symeonidi A."/>
            <person name="Hiss M."/>
            <person name="Muchero W."/>
            <person name="Kamisugi Y."/>
            <person name="Saleh O."/>
            <person name="Blanc G."/>
            <person name="Decker E.L."/>
            <person name="van Gessel N."/>
            <person name="Grimwood J."/>
            <person name="Hayes R.D."/>
            <person name="Graham S.W."/>
            <person name="Gunter L.E."/>
            <person name="McDaniel S.F."/>
            <person name="Hoernstein S.N.W."/>
            <person name="Larsson A."/>
            <person name="Li F.W."/>
            <person name="Perroud P.F."/>
            <person name="Phillips J."/>
            <person name="Ranjan P."/>
            <person name="Rokshar D.S."/>
            <person name="Rothfels C.J."/>
            <person name="Schneider L."/>
            <person name="Shu S."/>
            <person name="Stevenson D.W."/>
            <person name="Thummler F."/>
            <person name="Tillich M."/>
            <person name="Villarreal Aguilar J.C."/>
            <person name="Widiez T."/>
            <person name="Wong G.K."/>
            <person name="Wymore A."/>
            <person name="Zhang Y."/>
            <person name="Zimmer A.D."/>
            <person name="Quatrano R.S."/>
            <person name="Mayer K.F.X."/>
            <person name="Goodstein D."/>
            <person name="Casacuberta J.M."/>
            <person name="Vandepoele K."/>
            <person name="Reski R."/>
            <person name="Cuming A.C."/>
            <person name="Tuskan G.A."/>
            <person name="Maumus F."/>
            <person name="Salse J."/>
            <person name="Schmutz J."/>
            <person name="Rensing S.A."/>
        </authorList>
    </citation>
    <scope>NUCLEOTIDE SEQUENCE [LARGE SCALE GENOMIC DNA]</scope>
    <source>
        <strain evidence="3 4">cv. Gransden 2004</strain>
    </source>
</reference>
<dbReference type="EMBL" id="ABEU02000020">
    <property type="protein sequence ID" value="PNR33019.1"/>
    <property type="molecule type" value="Genomic_DNA"/>
</dbReference>
<dbReference type="EnsemblPlants" id="Pp3c20_9720V3.1">
    <property type="protein sequence ID" value="Pp3c20_9720V3.1"/>
    <property type="gene ID" value="Pp3c20_9720"/>
</dbReference>